<dbReference type="InterPro" id="IPR007263">
    <property type="entry name" value="DCC1-like"/>
</dbReference>
<accession>A0A1I5V4C5</accession>
<evidence type="ECO:0000313" key="2">
    <source>
        <dbReference type="Proteomes" id="UP000243106"/>
    </source>
</evidence>
<dbReference type="GO" id="GO:0015035">
    <property type="term" value="F:protein-disulfide reductase activity"/>
    <property type="evidence" value="ECO:0007669"/>
    <property type="project" value="InterPro"/>
</dbReference>
<dbReference type="RefSeq" id="WP_093009031.1">
    <property type="nucleotide sequence ID" value="NZ_FOXV01000001.1"/>
</dbReference>
<keyword evidence="2" id="KW-1185">Reference proteome</keyword>
<dbReference type="STRING" id="93684.SAMN05421853_101324"/>
<sequence length="128" mass="14958">MTEQLTVIYNDTCPICAREVRGYKRMTERHDLPIRFRGLSEGELDAYGLSKRAAARRFHVEENGRVYDGVDAFARVWDRIPRLRWLARLVRLPGLHKLSELLYDYVAAPALFALHRRRVSKGNAYRRG</sequence>
<dbReference type="AlphaFoldDB" id="A0A1I5V4C5"/>
<dbReference type="Pfam" id="PF04134">
    <property type="entry name" value="DCC1-like"/>
    <property type="match status" value="1"/>
</dbReference>
<dbReference type="Proteomes" id="UP000243106">
    <property type="component" value="Unassembled WGS sequence"/>
</dbReference>
<dbReference type="EMBL" id="FOXV01000001">
    <property type="protein sequence ID" value="SFQ02365.1"/>
    <property type="molecule type" value="Genomic_DNA"/>
</dbReference>
<gene>
    <name evidence="1" type="ORF">SAMN05421853_101324</name>
</gene>
<reference evidence="2" key="1">
    <citation type="submission" date="2016-10" db="EMBL/GenBank/DDBJ databases">
        <authorList>
            <person name="Varghese N."/>
            <person name="Submissions S."/>
        </authorList>
    </citation>
    <scope>NUCLEOTIDE SEQUENCE [LARGE SCALE GENOMIC DNA]</scope>
    <source>
        <strain evidence="2">JCM 10271</strain>
    </source>
</reference>
<proteinExistence type="predicted"/>
<name>A0A1I5V4C5_9RHOB</name>
<evidence type="ECO:0000313" key="1">
    <source>
        <dbReference type="EMBL" id="SFQ02365.1"/>
    </source>
</evidence>
<organism evidence="1 2">
    <name type="scientific">Roseivivax halotolerans</name>
    <dbReference type="NCBI Taxonomy" id="93684"/>
    <lineage>
        <taxon>Bacteria</taxon>
        <taxon>Pseudomonadati</taxon>
        <taxon>Pseudomonadota</taxon>
        <taxon>Alphaproteobacteria</taxon>
        <taxon>Rhodobacterales</taxon>
        <taxon>Roseobacteraceae</taxon>
        <taxon>Roseivivax</taxon>
    </lineage>
</organism>
<protein>
    <submittedName>
        <fullName evidence="1">Predicted thiol-disulfide oxidoreductase YuxK, DCC family</fullName>
    </submittedName>
</protein>